<dbReference type="InterPro" id="IPR050732">
    <property type="entry name" value="Beta-glucan_modifiers"/>
</dbReference>
<dbReference type="GO" id="GO:0071555">
    <property type="term" value="P:cell wall organization"/>
    <property type="evidence" value="ECO:0007669"/>
    <property type="project" value="TreeGrafter"/>
</dbReference>
<dbReference type="SUPFAM" id="SSF51445">
    <property type="entry name" value="(Trans)glycosidases"/>
    <property type="match status" value="1"/>
</dbReference>
<feature type="compositionally biased region" description="Low complexity" evidence="4">
    <location>
        <begin position="168"/>
        <end position="196"/>
    </location>
</feature>
<dbReference type="GO" id="GO:0005576">
    <property type="term" value="C:extracellular region"/>
    <property type="evidence" value="ECO:0007669"/>
    <property type="project" value="TreeGrafter"/>
</dbReference>
<dbReference type="Gene3D" id="3.20.20.80">
    <property type="entry name" value="Glycosidases"/>
    <property type="match status" value="1"/>
</dbReference>
<dbReference type="AlphaFoldDB" id="A0A9P4THG0"/>
<feature type="signal peptide" evidence="5">
    <location>
        <begin position="1"/>
        <end position="19"/>
    </location>
</feature>
<feature type="compositionally biased region" description="Low complexity" evidence="4">
    <location>
        <begin position="141"/>
        <end position="154"/>
    </location>
</feature>
<accession>A0A9P4THG0</accession>
<dbReference type="InterPro" id="IPR017853">
    <property type="entry name" value="GH"/>
</dbReference>
<proteinExistence type="inferred from homology"/>
<comment type="subcellular location">
    <subcellularLocation>
        <location evidence="1">Cell envelope</location>
    </subcellularLocation>
</comment>
<evidence type="ECO:0000256" key="2">
    <source>
        <dbReference type="ARBA" id="ARBA00008773"/>
    </source>
</evidence>
<evidence type="ECO:0000256" key="5">
    <source>
        <dbReference type="SAM" id="SignalP"/>
    </source>
</evidence>
<dbReference type="GO" id="GO:0009986">
    <property type="term" value="C:cell surface"/>
    <property type="evidence" value="ECO:0007669"/>
    <property type="project" value="TreeGrafter"/>
</dbReference>
<dbReference type="PANTHER" id="PTHR16631:SF14">
    <property type="entry name" value="FAMILY 17 GLUCOSIDASE SCW10-RELATED"/>
    <property type="match status" value="1"/>
</dbReference>
<feature type="region of interest" description="Disordered" evidence="4">
    <location>
        <begin position="95"/>
        <end position="224"/>
    </location>
</feature>
<reference evidence="6" key="1">
    <citation type="submission" date="2019-04" db="EMBL/GenBank/DDBJ databases">
        <title>Sequencing of skin fungus with MAO and IRED activity.</title>
        <authorList>
            <person name="Marsaioli A.J."/>
            <person name="Bonatto J.M.C."/>
            <person name="Reis Junior O."/>
        </authorList>
    </citation>
    <scope>NUCLEOTIDE SEQUENCE</scope>
    <source>
        <strain evidence="6">30M1</strain>
    </source>
</reference>
<evidence type="ECO:0000313" key="6">
    <source>
        <dbReference type="EMBL" id="KAF3005087.1"/>
    </source>
</evidence>
<comment type="caution">
    <text evidence="6">The sequence shown here is derived from an EMBL/GenBank/DDBJ whole genome shotgun (WGS) entry which is preliminary data.</text>
</comment>
<dbReference type="Proteomes" id="UP000801428">
    <property type="component" value="Unassembled WGS sequence"/>
</dbReference>
<keyword evidence="5" id="KW-0732">Signal</keyword>
<evidence type="ECO:0000313" key="7">
    <source>
        <dbReference type="Proteomes" id="UP000801428"/>
    </source>
</evidence>
<sequence>MKSIVIASALAAIIGTASSRPLHLKRDYVTEVIYVTETVAAAVVYVDEDGAPYSTSTLEQSSVAPSVEAVTTPQPVPTVTPTIPSAVLISSTAPAAASSPSLPPSSLVAPPPEPSSVEAENEPSTTPVETSSFSPPPSSPPVATTQTTPASSSSPAPPPPPPPPPPSATVQAPESALPLPAATSSSTAGPTASQAPQTNPADARSLPFGVTYDPFTGSQGNSRCKTDAEVADEFSRMSSYKVVRIYGMGCNIVPLAVQNALKNGQTIMGGAYLSNGGDGEGLSTVISTWKDAIDDYAKGSWDILKIFTVENERLDNHDMTASEIVDAIRRGRDQLRGLGYNGPVGAVDTVQATIDNPAICQASDVVTVNCHPFFDQNTAAADAGTFVKGQIERVKTACNTDRVVVTETGWPHQGDPNGKAVPSPDNQAKALASIHNEFTGDIFIHNSYDSPWKSDSASTFNAERYWGVIQ</sequence>
<dbReference type="PANTHER" id="PTHR16631">
    <property type="entry name" value="GLUCAN 1,3-BETA-GLUCOSIDASE"/>
    <property type="match status" value="1"/>
</dbReference>
<protein>
    <recommendedName>
        <fullName evidence="8">Glycoside hydrolase family 17 protein</fullName>
    </recommendedName>
</protein>
<keyword evidence="3" id="KW-0378">Hydrolase</keyword>
<dbReference type="OrthoDB" id="941679at2759"/>
<comment type="similarity">
    <text evidence="2">Belongs to the glycosyl hydrolase 17 family.</text>
</comment>
<organism evidence="6 7">
    <name type="scientific">Curvularia kusanoi</name>
    <name type="common">Cochliobolus kusanoi</name>
    <dbReference type="NCBI Taxonomy" id="90978"/>
    <lineage>
        <taxon>Eukaryota</taxon>
        <taxon>Fungi</taxon>
        <taxon>Dikarya</taxon>
        <taxon>Ascomycota</taxon>
        <taxon>Pezizomycotina</taxon>
        <taxon>Dothideomycetes</taxon>
        <taxon>Pleosporomycetidae</taxon>
        <taxon>Pleosporales</taxon>
        <taxon>Pleosporineae</taxon>
        <taxon>Pleosporaceae</taxon>
        <taxon>Curvularia</taxon>
    </lineage>
</organism>
<feature type="chain" id="PRO_5040165811" description="Glycoside hydrolase family 17 protein" evidence="5">
    <location>
        <begin position="20"/>
        <end position="470"/>
    </location>
</feature>
<dbReference type="GO" id="GO:0042973">
    <property type="term" value="F:glucan endo-1,3-beta-D-glucosidase activity"/>
    <property type="evidence" value="ECO:0007669"/>
    <property type="project" value="TreeGrafter"/>
</dbReference>
<dbReference type="GO" id="GO:0009277">
    <property type="term" value="C:fungal-type cell wall"/>
    <property type="evidence" value="ECO:0007669"/>
    <property type="project" value="TreeGrafter"/>
</dbReference>
<keyword evidence="7" id="KW-1185">Reference proteome</keyword>
<evidence type="ECO:0000256" key="4">
    <source>
        <dbReference type="SAM" id="MobiDB-lite"/>
    </source>
</evidence>
<evidence type="ECO:0000256" key="1">
    <source>
        <dbReference type="ARBA" id="ARBA00004196"/>
    </source>
</evidence>
<evidence type="ECO:0008006" key="8">
    <source>
        <dbReference type="Google" id="ProtNLM"/>
    </source>
</evidence>
<feature type="compositionally biased region" description="Low complexity" evidence="4">
    <location>
        <begin position="115"/>
        <end position="133"/>
    </location>
</feature>
<dbReference type="EMBL" id="SWKU01000007">
    <property type="protein sequence ID" value="KAF3005087.1"/>
    <property type="molecule type" value="Genomic_DNA"/>
</dbReference>
<feature type="compositionally biased region" description="Low complexity" evidence="4">
    <location>
        <begin position="95"/>
        <end position="108"/>
    </location>
</feature>
<name>A0A9P4THG0_CURKU</name>
<feature type="compositionally biased region" description="Pro residues" evidence="4">
    <location>
        <begin position="155"/>
        <end position="167"/>
    </location>
</feature>
<gene>
    <name evidence="6" type="ORF">E8E13_009814</name>
</gene>
<evidence type="ECO:0000256" key="3">
    <source>
        <dbReference type="ARBA" id="ARBA00022801"/>
    </source>
</evidence>